<dbReference type="EMBL" id="JBHLYQ010000009">
    <property type="protein sequence ID" value="MFC0080924.1"/>
    <property type="molecule type" value="Genomic_DNA"/>
</dbReference>
<keyword evidence="4 5" id="KW-0274">FAD</keyword>
<accession>A0ABV6C3Q1</accession>
<dbReference type="InterPro" id="IPR052904">
    <property type="entry name" value="Acyl-CoA_dehydrogenase-like"/>
</dbReference>
<evidence type="ECO:0000259" key="7">
    <source>
        <dbReference type="Pfam" id="PF00441"/>
    </source>
</evidence>
<evidence type="ECO:0000256" key="2">
    <source>
        <dbReference type="ARBA" id="ARBA00009347"/>
    </source>
</evidence>
<sequence>MHDPTPSPSGTPFSTEARRRRYDSQRYRGAVGRNWYDCDPTLQFLMAQYLQPAQLAWAEPRLRELGGLMGGPIAARAEETDRNPPQLRRYDRWGHDVSEVVLPPSFLANRADLHRLNFTSPAFAAEAAQAGVDPEPLAAAWTYLLNQAEIGMTCALGTGGDMVLRMAEAYAPPEVRARVAELFPHGGFSGEAAQMFTERTGGSDLGELETTATPDGQGGWRLDGVKWFVSNVQAGAMIALAKVAGGPDGTRGVAPFLVLRQRLDGTPNGIRIRRLKDKLGTRAVPSGEVELVGAEAFLLGPVPGAEAGDAGAEGSARRPSGLAQMMRLTNGARLAIAMMGVGCARRALVEALCYTSAREAFGAALVDQPLVQRKLAELVVAVEAAQALTFSGLLGPKLRLLAPLAKLEAARLGVTAASDALELHGGNGYIEDWPLARILRDAQVNPVWEGPDNILCLDVRRAIEREDADRPLLAWVTETLEAAPVDPALRPARDLLAQGLARAEAALATWRRLEGPVAEARLFPLATLLARTAATAALVAQATLELQGRAGSGTRKALVAQLYARRMLQPADPLAELEQEPLELLHFKELRDGAFLDISEEAQAGR</sequence>
<dbReference type="InterPro" id="IPR009100">
    <property type="entry name" value="AcylCoA_DH/oxidase_NM_dom_sf"/>
</dbReference>
<dbReference type="InterPro" id="IPR036250">
    <property type="entry name" value="AcylCo_DH-like_C"/>
</dbReference>
<organism evidence="10 11">
    <name type="scientific">Aciditerrimonas ferrireducens</name>
    <dbReference type="NCBI Taxonomy" id="667306"/>
    <lineage>
        <taxon>Bacteria</taxon>
        <taxon>Bacillati</taxon>
        <taxon>Actinomycetota</taxon>
        <taxon>Acidimicrobiia</taxon>
        <taxon>Acidimicrobiales</taxon>
        <taxon>Acidimicrobiaceae</taxon>
        <taxon>Aciditerrimonas</taxon>
    </lineage>
</organism>
<evidence type="ECO:0000256" key="4">
    <source>
        <dbReference type="ARBA" id="ARBA00022827"/>
    </source>
</evidence>
<dbReference type="SUPFAM" id="SSF56645">
    <property type="entry name" value="Acyl-CoA dehydrogenase NM domain-like"/>
    <property type="match status" value="1"/>
</dbReference>
<keyword evidence="5" id="KW-0560">Oxidoreductase</keyword>
<dbReference type="InterPro" id="IPR006091">
    <property type="entry name" value="Acyl-CoA_Oxase/DH_mid-dom"/>
</dbReference>
<proteinExistence type="inferred from homology"/>
<gene>
    <name evidence="10" type="ORF">ACFFRE_01970</name>
</gene>
<dbReference type="InterPro" id="IPR041504">
    <property type="entry name" value="AidB_N"/>
</dbReference>
<dbReference type="SUPFAM" id="SSF47203">
    <property type="entry name" value="Acyl-CoA dehydrogenase C-terminal domain-like"/>
    <property type="match status" value="1"/>
</dbReference>
<dbReference type="PROSITE" id="PS00073">
    <property type="entry name" value="ACYL_COA_DH_2"/>
    <property type="match status" value="1"/>
</dbReference>
<dbReference type="PANTHER" id="PTHR42707">
    <property type="entry name" value="ACYL-COA DEHYDROGENASE"/>
    <property type="match status" value="1"/>
</dbReference>
<dbReference type="InterPro" id="IPR006089">
    <property type="entry name" value="Acyl-CoA_DH_CS"/>
</dbReference>
<keyword evidence="3 5" id="KW-0285">Flavoprotein</keyword>
<comment type="cofactor">
    <cofactor evidence="1 5">
        <name>FAD</name>
        <dbReference type="ChEBI" id="CHEBI:57692"/>
    </cofactor>
</comment>
<feature type="domain" description="Acyl-CoA oxidase/dehydrogenase middle" evidence="8">
    <location>
        <begin position="193"/>
        <end position="291"/>
    </location>
</feature>
<evidence type="ECO:0000256" key="3">
    <source>
        <dbReference type="ARBA" id="ARBA00022630"/>
    </source>
</evidence>
<reference evidence="10 11" key="1">
    <citation type="submission" date="2024-09" db="EMBL/GenBank/DDBJ databases">
        <authorList>
            <person name="Sun Q."/>
            <person name="Mori K."/>
        </authorList>
    </citation>
    <scope>NUCLEOTIDE SEQUENCE [LARGE SCALE GENOMIC DNA]</scope>
    <source>
        <strain evidence="10 11">JCM 15389</strain>
    </source>
</reference>
<dbReference type="Pfam" id="PF00441">
    <property type="entry name" value="Acyl-CoA_dh_1"/>
    <property type="match status" value="1"/>
</dbReference>
<evidence type="ECO:0000259" key="8">
    <source>
        <dbReference type="Pfam" id="PF02770"/>
    </source>
</evidence>
<evidence type="ECO:0000259" key="9">
    <source>
        <dbReference type="Pfam" id="PF18158"/>
    </source>
</evidence>
<dbReference type="Proteomes" id="UP001589788">
    <property type="component" value="Unassembled WGS sequence"/>
</dbReference>
<feature type="region of interest" description="Disordered" evidence="6">
    <location>
        <begin position="1"/>
        <end position="21"/>
    </location>
</feature>
<dbReference type="InterPro" id="IPR009075">
    <property type="entry name" value="AcylCo_DH/oxidase_C"/>
</dbReference>
<comment type="similarity">
    <text evidence="2 5">Belongs to the acyl-CoA dehydrogenase family.</text>
</comment>
<evidence type="ECO:0000256" key="1">
    <source>
        <dbReference type="ARBA" id="ARBA00001974"/>
    </source>
</evidence>
<dbReference type="PANTHER" id="PTHR42707:SF2">
    <property type="entry name" value="ACD11 DEHYDROGENASE"/>
    <property type="match status" value="1"/>
</dbReference>
<dbReference type="Pfam" id="PF18158">
    <property type="entry name" value="AidB_N"/>
    <property type="match status" value="1"/>
</dbReference>
<evidence type="ECO:0000313" key="10">
    <source>
        <dbReference type="EMBL" id="MFC0080924.1"/>
    </source>
</evidence>
<name>A0ABV6C3Q1_9ACTN</name>
<evidence type="ECO:0000313" key="11">
    <source>
        <dbReference type="Proteomes" id="UP001589788"/>
    </source>
</evidence>
<dbReference type="Gene3D" id="6.10.250.600">
    <property type="match status" value="1"/>
</dbReference>
<feature type="domain" description="Acyl-CoA dehydrogenase/oxidase C-terminal" evidence="7">
    <location>
        <begin position="320"/>
        <end position="463"/>
    </location>
</feature>
<evidence type="ECO:0000256" key="6">
    <source>
        <dbReference type="SAM" id="MobiDB-lite"/>
    </source>
</evidence>
<comment type="caution">
    <text evidence="10">The sequence shown here is derived from an EMBL/GenBank/DDBJ whole genome shotgun (WGS) entry which is preliminary data.</text>
</comment>
<evidence type="ECO:0000256" key="5">
    <source>
        <dbReference type="RuleBase" id="RU362125"/>
    </source>
</evidence>
<dbReference type="Gene3D" id="1.20.140.10">
    <property type="entry name" value="Butyryl-CoA Dehydrogenase, subunit A, domain 3"/>
    <property type="match status" value="1"/>
</dbReference>
<feature type="domain" description="Adaptive response protein AidB N-terminal" evidence="9">
    <location>
        <begin position="32"/>
        <end position="156"/>
    </location>
</feature>
<dbReference type="RefSeq" id="WP_377787625.1">
    <property type="nucleotide sequence ID" value="NZ_JBHLYQ010000009.1"/>
</dbReference>
<dbReference type="Gene3D" id="2.40.110.20">
    <property type="match status" value="1"/>
</dbReference>
<dbReference type="Pfam" id="PF02770">
    <property type="entry name" value="Acyl-CoA_dh_M"/>
    <property type="match status" value="1"/>
</dbReference>
<protein>
    <submittedName>
        <fullName evidence="10">Acyl-CoA dehydrogenase family protein</fullName>
    </submittedName>
</protein>
<keyword evidence="11" id="KW-1185">Reference proteome</keyword>